<dbReference type="Proteomes" id="UP000346198">
    <property type="component" value="Unassembled WGS sequence"/>
</dbReference>
<gene>
    <name evidence="2" type="ORF">SCARR_03730</name>
</gene>
<dbReference type="GO" id="GO:0016491">
    <property type="term" value="F:oxidoreductase activity"/>
    <property type="evidence" value="ECO:0007669"/>
    <property type="project" value="InterPro"/>
</dbReference>
<accession>A0A6C2URU7</accession>
<dbReference type="CDD" id="cd11616">
    <property type="entry name" value="SAF_DH_OX_like"/>
    <property type="match status" value="1"/>
</dbReference>
<proteinExistence type="predicted"/>
<dbReference type="Gene3D" id="3.40.50.720">
    <property type="entry name" value="NAD(P)-binding Rossmann-like Domain"/>
    <property type="match status" value="1"/>
</dbReference>
<keyword evidence="3" id="KW-1185">Reference proteome</keyword>
<evidence type="ECO:0000313" key="2">
    <source>
        <dbReference type="EMBL" id="VGO21656.1"/>
    </source>
</evidence>
<sequence length="430" mass="46428">MIIIDTQLKKRQEEGNPIKVGLVGVGTMGAGIVNQIANSVPGMQVAAIANRTPSHAIDACDKAGVGRLDEVSSVGELQDAMAAGRLSITDNALLLCEAEGIDAIIDATGAVEFGAELALKTFENKKHLVSMNAELDATVGTVLNQRARQAGVVYTLSDGDQPGVEMNLWRFVKGIGLEPLVCGNIKGLQDEYRNPTTQEGFAKKWGQNPYMVTSFADGSKVSMEQACVANATGMQVEMRGMRGGDFDGHVDELCRSGRYDVERLRALGGVVDYTVKSKPGPGIFVLATHDDPKQKHKLDLYKLGKGPLYSFYTPYHLCHFEVPLSVARAVDFRDAVLQAQSPKVDVVAIAKIDLKAGETIDAIGGYMTYGQCENYPVATAERLLPQGLAEGCVLKRDLPKDAAIAFDDVDVPAGRLCDQLREEQDRHFLE</sequence>
<feature type="domain" description="SAF" evidence="1">
    <location>
        <begin position="345"/>
        <end position="410"/>
    </location>
</feature>
<dbReference type="PANTHER" id="PTHR37850:SF1">
    <property type="entry name" value="SAF DOMAIN PROTEIN"/>
    <property type="match status" value="1"/>
</dbReference>
<organism evidence="2 3">
    <name type="scientific">Pontiella sulfatireligans</name>
    <dbReference type="NCBI Taxonomy" id="2750658"/>
    <lineage>
        <taxon>Bacteria</taxon>
        <taxon>Pseudomonadati</taxon>
        <taxon>Kiritimatiellota</taxon>
        <taxon>Kiritimatiellia</taxon>
        <taxon>Kiritimatiellales</taxon>
        <taxon>Pontiellaceae</taxon>
        <taxon>Pontiella</taxon>
    </lineage>
</organism>
<protein>
    <recommendedName>
        <fullName evidence="1">SAF domain-containing protein</fullName>
    </recommendedName>
</protein>
<dbReference type="SUPFAM" id="SSF51735">
    <property type="entry name" value="NAD(P)-binding Rossmann-fold domains"/>
    <property type="match status" value="1"/>
</dbReference>
<dbReference type="Pfam" id="PF03447">
    <property type="entry name" value="NAD_binding_3"/>
    <property type="match status" value="1"/>
</dbReference>
<dbReference type="RefSeq" id="WP_136063096.1">
    <property type="nucleotide sequence ID" value="NZ_CAAHFH010000002.1"/>
</dbReference>
<dbReference type="EMBL" id="CAAHFH010000002">
    <property type="protein sequence ID" value="VGO21656.1"/>
    <property type="molecule type" value="Genomic_DNA"/>
</dbReference>
<evidence type="ECO:0000313" key="3">
    <source>
        <dbReference type="Proteomes" id="UP000346198"/>
    </source>
</evidence>
<evidence type="ECO:0000259" key="1">
    <source>
        <dbReference type="SMART" id="SM00858"/>
    </source>
</evidence>
<dbReference type="InterPro" id="IPR013974">
    <property type="entry name" value="SAF"/>
</dbReference>
<dbReference type="PANTHER" id="PTHR37850">
    <property type="entry name" value="STRU PROTEIN"/>
    <property type="match status" value="1"/>
</dbReference>
<dbReference type="InterPro" id="IPR036291">
    <property type="entry name" value="NAD(P)-bd_dom_sf"/>
</dbReference>
<dbReference type="SMART" id="SM00858">
    <property type="entry name" value="SAF"/>
    <property type="match status" value="1"/>
</dbReference>
<name>A0A6C2URU7_9BACT</name>
<dbReference type="InterPro" id="IPR005106">
    <property type="entry name" value="Asp/hSer_DH_NAD-bd"/>
</dbReference>
<dbReference type="GO" id="GO:0050661">
    <property type="term" value="F:NADP binding"/>
    <property type="evidence" value="ECO:0007669"/>
    <property type="project" value="InterPro"/>
</dbReference>
<reference evidence="2 3" key="1">
    <citation type="submission" date="2019-04" db="EMBL/GenBank/DDBJ databases">
        <authorList>
            <person name="Van Vliet M D."/>
        </authorList>
    </citation>
    <scope>NUCLEOTIDE SEQUENCE [LARGE SCALE GENOMIC DNA]</scope>
    <source>
        <strain evidence="2 3">F21</strain>
    </source>
</reference>
<dbReference type="Pfam" id="PF21135">
    <property type="entry name" value="DRL_cat"/>
    <property type="match status" value="1"/>
</dbReference>
<dbReference type="InterPro" id="IPR048423">
    <property type="entry name" value="DRL_cat"/>
</dbReference>
<dbReference type="AlphaFoldDB" id="A0A6C2URU7"/>